<proteinExistence type="predicted"/>
<dbReference type="AlphaFoldDB" id="A0A166B1S8"/>
<name>A0A166B1S8_9AGAM</name>
<reference evidence="1 2" key="1">
    <citation type="journal article" date="2016" name="Mol. Biol. Evol.">
        <title>Comparative Genomics of Early-Diverging Mushroom-Forming Fungi Provides Insights into the Origins of Lignocellulose Decay Capabilities.</title>
        <authorList>
            <person name="Nagy L.G."/>
            <person name="Riley R."/>
            <person name="Tritt A."/>
            <person name="Adam C."/>
            <person name="Daum C."/>
            <person name="Floudas D."/>
            <person name="Sun H."/>
            <person name="Yadav J.S."/>
            <person name="Pangilinan J."/>
            <person name="Larsson K.H."/>
            <person name="Matsuura K."/>
            <person name="Barry K."/>
            <person name="Labutti K."/>
            <person name="Kuo R."/>
            <person name="Ohm R.A."/>
            <person name="Bhattacharya S.S."/>
            <person name="Shirouzu T."/>
            <person name="Yoshinaga Y."/>
            <person name="Martin F.M."/>
            <person name="Grigoriev I.V."/>
            <person name="Hibbett D.S."/>
        </authorList>
    </citation>
    <scope>NUCLEOTIDE SEQUENCE [LARGE SCALE GENOMIC DNA]</scope>
    <source>
        <strain evidence="1 2">HHB10207 ss-3</strain>
    </source>
</reference>
<accession>A0A166B1S8</accession>
<gene>
    <name evidence="1" type="ORF">SISSUDRAFT_118057</name>
</gene>
<keyword evidence="2" id="KW-1185">Reference proteome</keyword>
<sequence>MTASSFCQGHYCIRSCFIKLSVETRSPPRRTDNDGTLWTSHLMPFTIFLQVLTRRNSTHFCRHSALCVHTHVRMWLHCKPSGLRRPTFSSARRNSSACLSKICDYLPLLLKPCRRICIFSSAWSVSALYQFSTKVRVVLLSPVLFLGLCSHPIWMRTTTRPRTGLRRSEPRCP</sequence>
<evidence type="ECO:0000313" key="2">
    <source>
        <dbReference type="Proteomes" id="UP000076798"/>
    </source>
</evidence>
<dbReference type="EMBL" id="KV428123">
    <property type="protein sequence ID" value="KZT35921.1"/>
    <property type="molecule type" value="Genomic_DNA"/>
</dbReference>
<evidence type="ECO:0000313" key="1">
    <source>
        <dbReference type="EMBL" id="KZT35921.1"/>
    </source>
</evidence>
<dbReference type="Proteomes" id="UP000076798">
    <property type="component" value="Unassembled WGS sequence"/>
</dbReference>
<protein>
    <submittedName>
        <fullName evidence="1">Uncharacterized protein</fullName>
    </submittedName>
</protein>
<organism evidence="1 2">
    <name type="scientific">Sistotremastrum suecicum HHB10207 ss-3</name>
    <dbReference type="NCBI Taxonomy" id="1314776"/>
    <lineage>
        <taxon>Eukaryota</taxon>
        <taxon>Fungi</taxon>
        <taxon>Dikarya</taxon>
        <taxon>Basidiomycota</taxon>
        <taxon>Agaricomycotina</taxon>
        <taxon>Agaricomycetes</taxon>
        <taxon>Sistotremastrales</taxon>
        <taxon>Sistotremastraceae</taxon>
        <taxon>Sistotremastrum</taxon>
    </lineage>
</organism>